<dbReference type="Proteomes" id="UP000250235">
    <property type="component" value="Unassembled WGS sequence"/>
</dbReference>
<keyword evidence="3" id="KW-1185">Reference proteome</keyword>
<evidence type="ECO:0000313" key="2">
    <source>
        <dbReference type="EMBL" id="KZV39060.1"/>
    </source>
</evidence>
<protein>
    <submittedName>
        <fullName evidence="2">Uncharacterized protein</fullName>
    </submittedName>
</protein>
<reference evidence="2 3" key="1">
    <citation type="journal article" date="2015" name="Proc. Natl. Acad. Sci. U.S.A.">
        <title>The resurrection genome of Boea hygrometrica: A blueprint for survival of dehydration.</title>
        <authorList>
            <person name="Xiao L."/>
            <person name="Yang G."/>
            <person name="Zhang L."/>
            <person name="Yang X."/>
            <person name="Zhao S."/>
            <person name="Ji Z."/>
            <person name="Zhou Q."/>
            <person name="Hu M."/>
            <person name="Wang Y."/>
            <person name="Chen M."/>
            <person name="Xu Y."/>
            <person name="Jin H."/>
            <person name="Xiao X."/>
            <person name="Hu G."/>
            <person name="Bao F."/>
            <person name="Hu Y."/>
            <person name="Wan P."/>
            <person name="Li L."/>
            <person name="Deng X."/>
            <person name="Kuang T."/>
            <person name="Xiang C."/>
            <person name="Zhu J.K."/>
            <person name="Oliver M.J."/>
            <person name="He Y."/>
        </authorList>
    </citation>
    <scope>NUCLEOTIDE SEQUENCE [LARGE SCALE GENOMIC DNA]</scope>
    <source>
        <strain evidence="3">cv. XS01</strain>
    </source>
</reference>
<name>A0A2Z7C3P8_9LAMI</name>
<feature type="region of interest" description="Disordered" evidence="1">
    <location>
        <begin position="15"/>
        <end position="36"/>
    </location>
</feature>
<gene>
    <name evidence="2" type="ORF">F511_25650</name>
</gene>
<dbReference type="EMBL" id="KV001339">
    <property type="protein sequence ID" value="KZV39060.1"/>
    <property type="molecule type" value="Genomic_DNA"/>
</dbReference>
<proteinExistence type="predicted"/>
<evidence type="ECO:0000256" key="1">
    <source>
        <dbReference type="SAM" id="MobiDB-lite"/>
    </source>
</evidence>
<feature type="region of interest" description="Disordered" evidence="1">
    <location>
        <begin position="58"/>
        <end position="77"/>
    </location>
</feature>
<accession>A0A2Z7C3P8</accession>
<evidence type="ECO:0000313" key="3">
    <source>
        <dbReference type="Proteomes" id="UP000250235"/>
    </source>
</evidence>
<sequence>MHLDLCERVLCAIMPPRSARDQQDDDAPPPPPPPPQLMPCERASMDMLAEITRMLERQSELSGKSHEEDVDERFRKQGPKEFAGFNLIELKEPSRTRLANLNG</sequence>
<dbReference type="AlphaFoldDB" id="A0A2Z7C3P8"/>
<organism evidence="2 3">
    <name type="scientific">Dorcoceras hygrometricum</name>
    <dbReference type="NCBI Taxonomy" id="472368"/>
    <lineage>
        <taxon>Eukaryota</taxon>
        <taxon>Viridiplantae</taxon>
        <taxon>Streptophyta</taxon>
        <taxon>Embryophyta</taxon>
        <taxon>Tracheophyta</taxon>
        <taxon>Spermatophyta</taxon>
        <taxon>Magnoliopsida</taxon>
        <taxon>eudicotyledons</taxon>
        <taxon>Gunneridae</taxon>
        <taxon>Pentapetalae</taxon>
        <taxon>asterids</taxon>
        <taxon>lamiids</taxon>
        <taxon>Lamiales</taxon>
        <taxon>Gesneriaceae</taxon>
        <taxon>Didymocarpoideae</taxon>
        <taxon>Trichosporeae</taxon>
        <taxon>Loxocarpinae</taxon>
        <taxon>Dorcoceras</taxon>
    </lineage>
</organism>